<proteinExistence type="predicted"/>
<feature type="region of interest" description="Disordered" evidence="1">
    <location>
        <begin position="197"/>
        <end position="221"/>
    </location>
</feature>
<evidence type="ECO:0000256" key="1">
    <source>
        <dbReference type="SAM" id="MobiDB-lite"/>
    </source>
</evidence>
<dbReference type="Proteomes" id="UP001151760">
    <property type="component" value="Unassembled WGS sequence"/>
</dbReference>
<evidence type="ECO:0000313" key="2">
    <source>
        <dbReference type="EMBL" id="GJT96116.1"/>
    </source>
</evidence>
<feature type="compositionally biased region" description="Basic and acidic residues" evidence="1">
    <location>
        <begin position="201"/>
        <end position="211"/>
    </location>
</feature>
<gene>
    <name evidence="2" type="ORF">Tco_1091634</name>
</gene>
<reference evidence="2" key="2">
    <citation type="submission" date="2022-01" db="EMBL/GenBank/DDBJ databases">
        <authorList>
            <person name="Yamashiro T."/>
            <person name="Shiraishi A."/>
            <person name="Satake H."/>
            <person name="Nakayama K."/>
        </authorList>
    </citation>
    <scope>NUCLEOTIDE SEQUENCE</scope>
</reference>
<dbReference type="EMBL" id="BQNB010020453">
    <property type="protein sequence ID" value="GJT96116.1"/>
    <property type="molecule type" value="Genomic_DNA"/>
</dbReference>
<comment type="caution">
    <text evidence="2">The sequence shown here is derived from an EMBL/GenBank/DDBJ whole genome shotgun (WGS) entry which is preliminary data.</text>
</comment>
<evidence type="ECO:0000313" key="3">
    <source>
        <dbReference type="Proteomes" id="UP001151760"/>
    </source>
</evidence>
<name>A0ABQ5I8S1_9ASTR</name>
<protein>
    <submittedName>
        <fullName evidence="2">Uncharacterized protein</fullName>
    </submittedName>
</protein>
<keyword evidence="3" id="KW-1185">Reference proteome</keyword>
<reference evidence="2" key="1">
    <citation type="journal article" date="2022" name="Int. J. Mol. Sci.">
        <title>Draft Genome of Tanacetum Coccineum: Genomic Comparison of Closely Related Tanacetum-Family Plants.</title>
        <authorList>
            <person name="Yamashiro T."/>
            <person name="Shiraishi A."/>
            <person name="Nakayama K."/>
            <person name="Satake H."/>
        </authorList>
    </citation>
    <scope>NUCLEOTIDE SEQUENCE</scope>
</reference>
<sequence length="221" mass="25271">MVENASGATSMNVPSAGKATTLPAEGEKNTKDAKTNLQKQLIELLGIEVVEQYHSKKLLFDKYCDKILKRRKSSKIINYDVLTQKGPISLKVYKEDGLSKVIENLKVNDLHLAEWREVVQACPNRREKGWKTIYGLIKTRMEYLEQTKKELKIDFSKPLKEQYPLNELNELANKKRIRTSDLKDYSSFFHFHFESASGHDASADPRAEPDPRISALKDSIS</sequence>
<accession>A0ABQ5I8S1</accession>
<feature type="compositionally biased region" description="Polar residues" evidence="1">
    <location>
        <begin position="1"/>
        <end position="13"/>
    </location>
</feature>
<organism evidence="2 3">
    <name type="scientific">Tanacetum coccineum</name>
    <dbReference type="NCBI Taxonomy" id="301880"/>
    <lineage>
        <taxon>Eukaryota</taxon>
        <taxon>Viridiplantae</taxon>
        <taxon>Streptophyta</taxon>
        <taxon>Embryophyta</taxon>
        <taxon>Tracheophyta</taxon>
        <taxon>Spermatophyta</taxon>
        <taxon>Magnoliopsida</taxon>
        <taxon>eudicotyledons</taxon>
        <taxon>Gunneridae</taxon>
        <taxon>Pentapetalae</taxon>
        <taxon>asterids</taxon>
        <taxon>campanulids</taxon>
        <taxon>Asterales</taxon>
        <taxon>Asteraceae</taxon>
        <taxon>Asteroideae</taxon>
        <taxon>Anthemideae</taxon>
        <taxon>Anthemidinae</taxon>
        <taxon>Tanacetum</taxon>
    </lineage>
</organism>
<feature type="region of interest" description="Disordered" evidence="1">
    <location>
        <begin position="1"/>
        <end position="32"/>
    </location>
</feature>